<evidence type="ECO:0000313" key="2">
    <source>
        <dbReference type="Proteomes" id="UP001489719"/>
    </source>
</evidence>
<comment type="caution">
    <text evidence="1">The sequence shown here is derived from an EMBL/GenBank/DDBJ whole genome shotgun (WGS) entry which is preliminary data.</text>
</comment>
<evidence type="ECO:0000313" key="1">
    <source>
        <dbReference type="EMBL" id="KAK9325647.1"/>
    </source>
</evidence>
<gene>
    <name evidence="1" type="ORF">V1517DRAFT_362608</name>
</gene>
<proteinExistence type="predicted"/>
<organism evidence="1 2">
    <name type="scientific">Lipomyces orientalis</name>
    <dbReference type="NCBI Taxonomy" id="1233043"/>
    <lineage>
        <taxon>Eukaryota</taxon>
        <taxon>Fungi</taxon>
        <taxon>Dikarya</taxon>
        <taxon>Ascomycota</taxon>
        <taxon>Saccharomycotina</taxon>
        <taxon>Lipomycetes</taxon>
        <taxon>Lipomycetales</taxon>
        <taxon>Lipomycetaceae</taxon>
        <taxon>Lipomyces</taxon>
    </lineage>
</organism>
<name>A0ACC3TYA1_9ASCO</name>
<protein>
    <submittedName>
        <fullName evidence="1">OPT oligopeptide transporter protein-domain-containing protein</fullName>
    </submittedName>
</protein>
<sequence>MSSVDPEPLASTSPSPQQELAEARLEKINLPQATPRAVAVGLAIGSIVLFSNFQFGLQTGWISMMSLPSALLAFAAFKTINNYLTYPFTDVENPVIDYYYHSVAVAVGTGPLGFGLVGIVPALEKFLAPEEGGPISLSSLQILIWSAGIAFFGVFFAIPLRKQVIVKEKLRFPSGSATATMISVLHEKPDVTAAATELVDQPSTPGEDIEETDVSKEDGGAYGRNVRNLLVSFNISAGYTIAAYFIPFLRNLPIFGNSLANNWLWTFQPSPAYVGQGIIMGLPTVSSMLLGAFLGWGILAPMATKLGWAPGPINDWKTGGQGWILWISLAIMVVDSVISFSVVVGRSLYRSFGNKRVHYSNIPDERTEDTSSGHDSSNVRLEEGDDDMYEEEIVDEEDDAPPEHLVSQRNTIIGIVSTTLLCIVAIKIVFPIVPLYAIVAAILIAFVLSILGVRALGETDLNPVSGIGKISQLLFAIIVPRSNPAAVLINLIAGGVAEAGAQQAGDLMQDLKTGHVLGASPKAQFYAQVIGTAWSVLLSTIVYRLYNAVYDIPGEVFRIPTAVVWIDCSRLVTGAGLPPNAQYFALLFAIIFGAFSIIKALYGDRKWAVYIPSGVAVGVGIYNSPSFTLARFVGGLAGWYLNTKTGYFHGGSVALVICASGLVLGEGLFSVVTMIMTSMHVPHF</sequence>
<dbReference type="Proteomes" id="UP001489719">
    <property type="component" value="Unassembled WGS sequence"/>
</dbReference>
<accession>A0ACC3TYA1</accession>
<reference evidence="2" key="1">
    <citation type="journal article" date="2024" name="Front. Bioeng. Biotechnol.">
        <title>Genome-scale model development and genomic sequencing of the oleaginous clade Lipomyces.</title>
        <authorList>
            <person name="Czajka J.J."/>
            <person name="Han Y."/>
            <person name="Kim J."/>
            <person name="Mondo S.J."/>
            <person name="Hofstad B.A."/>
            <person name="Robles A."/>
            <person name="Haridas S."/>
            <person name="Riley R."/>
            <person name="LaButti K."/>
            <person name="Pangilinan J."/>
            <person name="Andreopoulos W."/>
            <person name="Lipzen A."/>
            <person name="Yan J."/>
            <person name="Wang M."/>
            <person name="Ng V."/>
            <person name="Grigoriev I.V."/>
            <person name="Spatafora J.W."/>
            <person name="Magnuson J.K."/>
            <person name="Baker S.E."/>
            <person name="Pomraning K.R."/>
        </authorList>
    </citation>
    <scope>NUCLEOTIDE SEQUENCE [LARGE SCALE GENOMIC DNA]</scope>
    <source>
        <strain evidence="2">CBS 10300</strain>
    </source>
</reference>
<keyword evidence="2" id="KW-1185">Reference proteome</keyword>
<dbReference type="EMBL" id="MU970039">
    <property type="protein sequence ID" value="KAK9325647.1"/>
    <property type="molecule type" value="Genomic_DNA"/>
</dbReference>